<evidence type="ECO:0000313" key="8">
    <source>
        <dbReference type="Proteomes" id="UP000800092"/>
    </source>
</evidence>
<keyword evidence="2" id="KW-0963">Cytoplasm</keyword>
<keyword evidence="3" id="KW-0677">Repeat</keyword>
<feature type="domain" description="Proteasome component Ecm29 N-terminal" evidence="5">
    <location>
        <begin position="16"/>
        <end position="529"/>
    </location>
</feature>
<dbReference type="PANTHER" id="PTHR23346">
    <property type="entry name" value="TRANSLATIONAL ACTIVATOR GCN1-RELATED"/>
    <property type="match status" value="1"/>
</dbReference>
<dbReference type="GO" id="GO:0005737">
    <property type="term" value="C:cytoplasm"/>
    <property type="evidence" value="ECO:0007669"/>
    <property type="project" value="UniProtKB-SubCell"/>
</dbReference>
<dbReference type="GO" id="GO:0060090">
    <property type="term" value="F:molecular adaptor activity"/>
    <property type="evidence" value="ECO:0007669"/>
    <property type="project" value="InterPro"/>
</dbReference>
<dbReference type="Proteomes" id="UP000800092">
    <property type="component" value="Unassembled WGS sequence"/>
</dbReference>
<comment type="subcellular location">
    <subcellularLocation>
        <location evidence="1">Cytoplasm</location>
    </subcellularLocation>
</comment>
<dbReference type="Gene3D" id="1.25.10.10">
    <property type="entry name" value="Leucine-rich Repeat Variant"/>
    <property type="match status" value="3"/>
</dbReference>
<evidence type="ECO:0000256" key="2">
    <source>
        <dbReference type="ARBA" id="ARBA00022490"/>
    </source>
</evidence>
<dbReference type="InterPro" id="IPR011989">
    <property type="entry name" value="ARM-like"/>
</dbReference>
<dbReference type="InterPro" id="IPR055443">
    <property type="entry name" value="HEAT_ECM29"/>
</dbReference>
<protein>
    <submittedName>
        <fullName evidence="7">ARM repeat-containing protein</fullName>
    </submittedName>
</protein>
<evidence type="ECO:0000256" key="4">
    <source>
        <dbReference type="ARBA" id="ARBA00022942"/>
    </source>
</evidence>
<name>A0A6A6HJ67_VIRVR</name>
<dbReference type="SUPFAM" id="SSF48371">
    <property type="entry name" value="ARM repeat"/>
    <property type="match status" value="3"/>
</dbReference>
<dbReference type="GO" id="GO:0043248">
    <property type="term" value="P:proteasome assembly"/>
    <property type="evidence" value="ECO:0007669"/>
    <property type="project" value="InterPro"/>
</dbReference>
<evidence type="ECO:0000259" key="6">
    <source>
        <dbReference type="Pfam" id="PF24492"/>
    </source>
</evidence>
<gene>
    <name evidence="7" type="ORF">EV356DRAFT_510511</name>
</gene>
<dbReference type="Pfam" id="PF23731">
    <property type="entry name" value="ARM_ECM29_C"/>
    <property type="match status" value="1"/>
</dbReference>
<keyword evidence="8" id="KW-1185">Reference proteome</keyword>
<dbReference type="PANTHER" id="PTHR23346:SF19">
    <property type="entry name" value="PROTEASOME ADAPTER AND SCAFFOLD PROTEIN ECM29"/>
    <property type="match status" value="1"/>
</dbReference>
<dbReference type="InterPro" id="IPR024372">
    <property type="entry name" value="Ecm29_N"/>
</dbReference>
<proteinExistence type="predicted"/>
<organism evidence="7 8">
    <name type="scientific">Viridothelium virens</name>
    <name type="common">Speckled blister lichen</name>
    <name type="synonym">Trypethelium virens</name>
    <dbReference type="NCBI Taxonomy" id="1048519"/>
    <lineage>
        <taxon>Eukaryota</taxon>
        <taxon>Fungi</taxon>
        <taxon>Dikarya</taxon>
        <taxon>Ascomycota</taxon>
        <taxon>Pezizomycotina</taxon>
        <taxon>Dothideomycetes</taxon>
        <taxon>Dothideomycetes incertae sedis</taxon>
        <taxon>Trypetheliales</taxon>
        <taxon>Trypetheliaceae</taxon>
        <taxon>Viridothelium</taxon>
    </lineage>
</organism>
<evidence type="ECO:0000313" key="7">
    <source>
        <dbReference type="EMBL" id="KAF2237573.1"/>
    </source>
</evidence>
<feature type="domain" description="Proteasome adapter and scaffold protein ECM29 HEAT-repeat" evidence="6">
    <location>
        <begin position="1330"/>
        <end position="1489"/>
    </location>
</feature>
<evidence type="ECO:0000256" key="3">
    <source>
        <dbReference type="ARBA" id="ARBA00022737"/>
    </source>
</evidence>
<dbReference type="Pfam" id="PF24492">
    <property type="entry name" value="HEAT_ECM29"/>
    <property type="match status" value="1"/>
</dbReference>
<dbReference type="GO" id="GO:0005634">
    <property type="term" value="C:nucleus"/>
    <property type="evidence" value="ECO:0007669"/>
    <property type="project" value="TreeGrafter"/>
</dbReference>
<evidence type="ECO:0000256" key="1">
    <source>
        <dbReference type="ARBA" id="ARBA00004496"/>
    </source>
</evidence>
<dbReference type="EMBL" id="ML991779">
    <property type="protein sequence ID" value="KAF2237573.1"/>
    <property type="molecule type" value="Genomic_DNA"/>
</dbReference>
<dbReference type="GO" id="GO:0036503">
    <property type="term" value="P:ERAD pathway"/>
    <property type="evidence" value="ECO:0007669"/>
    <property type="project" value="TreeGrafter"/>
</dbReference>
<accession>A0A6A6HJ67</accession>
<reference evidence="7" key="1">
    <citation type="journal article" date="2020" name="Stud. Mycol.">
        <title>101 Dothideomycetes genomes: a test case for predicting lifestyles and emergence of pathogens.</title>
        <authorList>
            <person name="Haridas S."/>
            <person name="Albert R."/>
            <person name="Binder M."/>
            <person name="Bloem J."/>
            <person name="Labutti K."/>
            <person name="Salamov A."/>
            <person name="Andreopoulos B."/>
            <person name="Baker S."/>
            <person name="Barry K."/>
            <person name="Bills G."/>
            <person name="Bluhm B."/>
            <person name="Cannon C."/>
            <person name="Castanera R."/>
            <person name="Culley D."/>
            <person name="Daum C."/>
            <person name="Ezra D."/>
            <person name="Gonzalez J."/>
            <person name="Henrissat B."/>
            <person name="Kuo A."/>
            <person name="Liang C."/>
            <person name="Lipzen A."/>
            <person name="Lutzoni F."/>
            <person name="Magnuson J."/>
            <person name="Mondo S."/>
            <person name="Nolan M."/>
            <person name="Ohm R."/>
            <person name="Pangilinan J."/>
            <person name="Park H.-J."/>
            <person name="Ramirez L."/>
            <person name="Alfaro M."/>
            <person name="Sun H."/>
            <person name="Tritt A."/>
            <person name="Yoshinaga Y."/>
            <person name="Zwiers L.-H."/>
            <person name="Turgeon B."/>
            <person name="Goodwin S."/>
            <person name="Spatafora J."/>
            <person name="Crous P."/>
            <person name="Grigoriev I."/>
        </authorList>
    </citation>
    <scope>NUCLEOTIDE SEQUENCE</scope>
    <source>
        <strain evidence="7">Tuck. ex Michener</strain>
    </source>
</reference>
<dbReference type="GO" id="GO:0000502">
    <property type="term" value="C:proteasome complex"/>
    <property type="evidence" value="ECO:0007669"/>
    <property type="project" value="UniProtKB-KW"/>
</dbReference>
<sequence length="1862" mass="206738">MASTQQSPEARELSLVGKVELRIALANTDTQLQDLLNTYLAPLLLKLASEHRAVRDKVITICHHIKSRIQPPSIKLPVSALLKQFKEHSHKPLVRQFDLQYIQQGLSRLSRSEQVDLLPDLIHGIARTSTSSLEHASQIFFLLLRVMTQYDLPPRESNQDRELQSQLQVAEEDADFLRRRFGDLILFNPTPTKSVPGLTADEYKFLDSEERPQTWDQKSGGGLNLAETKYMICQWLTSDIFTHDQRLVPALFASADANPRVSELGDDLLKRTLPNINLEDEALINVLFGFYFGGPVTSPARAPLRIKILTLISKSLLSTTFADKIVQLVEDGLLSEQVERIMVRGRETTKMRTAIFSYINFVARQGTGSSTRAVAHKLVYALKDFIETQGWPVANPGEDCALRGLGYEIIGLFLKAGPPELLQEENLELLRWLFRSLREDNSGNSTSVSLEETLSTLMGAFSHVEDRDVEDSLRQFLLEQMNDLDQSDNAAARLGKPSFSRSTRYITVRFANRCLPYHDVVARWVDVLALEHGSQERHEVIEEAKKGLDPYWHLMNQSWDERSNRSGDVNQPQELRFPDFSSTASFFLGLVDHQNLPAADCYQESPGSAAALQGRQPAACSAAVRFCRQMLVVEAMTASEEPNISINADWERKVDLTVATSGAARLAILKALRVAEESESKNHHPVLELLKASSQCFQKFEGSSPGFADCRRQCGEIFIELCSLGSNAFLSPIISVALNLERQTEANDPQTRALAAQAFGILATHERSHWSRVFDVLHGLQKTCQISSTAVGAQVNKIHGALLALGFFFSRLSFRRGEAHEENWFQQNFDQFLKVLFAIVQKSKDALLLDATFTALDQVALFHAITPEMISKYVSLEELVLKVANTAKSGNEKAIACLAHLAMVIEGKDESEKAYVKSIEESLHDLHEIKQTESQFAVGEALSCLACGWDSKALATKIDVEASVPEISKRYQSALPQIIDRTLEDCRQTKPSLKKAAVIWLLCLIQYCGHRTEVQERLPACQGAFKRCLSDRDTLVQESASRGLGLVYEHGDRQLKDDLVRDLVGSFSSDKAQTSGTVTEDTQLFEAGALPTGDGNSITTYKDIMNLAAEVGDSSLVYRFMSLASNNAIWSTRAAFGRFGLSNVLSDSSVDGYLAENPKLFPKLFRYRFDPNTNVQRSMNDIWHALVKNPTATIDHHFDAMMEDLLQSILGREWRARQASCDAIADLIQARPAEKYEKYLGRVWTLCFKVMDDIKDSVRVAAAGLARTLTGILTRGLESSASSDKTVATLKDVLPFLLSTQGLESSAEDIRIFALHALLEIIKRASAPTLRPFIPELVEKILGLLSTMEPEAVNYVHMNAQRYNLTEQRIDDMRLASVRASPLMEAVERCLDLLDDATMKALVPKIESAMKTAVGMPSKAGCSRILVSLSTRHSFVFRPHSDHFLNLVQKLIMDRNETVSLSYAASGGYVARGASDKAVIQLATFLKQKLYFGSGDDRSRLIAGELVQAVAKHASDRFNSFASEFVPFVFFAKHDSNDAIKDVFREIWGEHVGGSRTVSLHLKEILGLAAEHLGSSRWVLKHAASRTIADVVDAITGNVGQSMSTSEAETLWEPLCTALSGKTWEGKEVVLEAFATFVQKGPGEFLSKNNVADEVKKIAMREAKRQNEAYRPHAYAALGRVAAARKDQDFAVVDIIGSVIDQLTNPDEDAMDIDSGKGSQKDTLRDLTLENAIEALAPGVNLQGEGAYEFLDIVGKTENLKPVPTTISSAVFTASRDLLKRSLTEKVKLGFQAIARFADTLFEPVDGPEQLRKVRAGAILELSKVEMEADAKSEMMEKVTKEIEKEVSPAVKQELEQARLNL</sequence>
<evidence type="ECO:0000259" key="5">
    <source>
        <dbReference type="Pfam" id="PF13001"/>
    </source>
</evidence>
<dbReference type="OrthoDB" id="16066at2759"/>
<dbReference type="InterPro" id="IPR016024">
    <property type="entry name" value="ARM-type_fold"/>
</dbReference>
<dbReference type="Pfam" id="PF13001">
    <property type="entry name" value="ECM29_N"/>
    <property type="match status" value="1"/>
</dbReference>
<keyword evidence="4" id="KW-0647">Proteasome</keyword>